<evidence type="ECO:0000256" key="11">
    <source>
        <dbReference type="ARBA" id="ARBA00023268"/>
    </source>
</evidence>
<dbReference type="GO" id="GO:0071555">
    <property type="term" value="P:cell wall organization"/>
    <property type="evidence" value="ECO:0007669"/>
    <property type="project" value="UniProtKB-KW"/>
</dbReference>
<dbReference type="GO" id="GO:0019134">
    <property type="term" value="F:glucosamine-1-phosphate N-acetyltransferase activity"/>
    <property type="evidence" value="ECO:0007669"/>
    <property type="project" value="UniProtKB-EC"/>
</dbReference>
<keyword evidence="5 18" id="KW-0808">Transferase</keyword>
<comment type="cofactor">
    <cofactor evidence="1">
        <name>Mg(2+)</name>
        <dbReference type="ChEBI" id="CHEBI:18420"/>
    </cofactor>
</comment>
<dbReference type="GO" id="GO:0008360">
    <property type="term" value="P:regulation of cell shape"/>
    <property type="evidence" value="ECO:0007669"/>
    <property type="project" value="UniProtKB-KW"/>
</dbReference>
<name>J9UTM8_BRAPL</name>
<comment type="catalytic activity">
    <reaction evidence="14">
        <text>alpha-D-glucosamine 1-phosphate + acetyl-CoA = N-acetyl-alpha-D-glucosamine 1-phosphate + CoA + H(+)</text>
        <dbReference type="Rhea" id="RHEA:13725"/>
        <dbReference type="ChEBI" id="CHEBI:15378"/>
        <dbReference type="ChEBI" id="CHEBI:57287"/>
        <dbReference type="ChEBI" id="CHEBI:57288"/>
        <dbReference type="ChEBI" id="CHEBI:57776"/>
        <dbReference type="ChEBI" id="CHEBI:58516"/>
        <dbReference type="EC" id="2.3.1.157"/>
    </reaction>
</comment>
<protein>
    <submittedName>
        <fullName evidence="18">N-acetylglucosamine-1-phosphate uridyltransferase</fullName>
    </submittedName>
</protein>
<dbReference type="InterPro" id="IPR050065">
    <property type="entry name" value="GlmU-like"/>
</dbReference>
<dbReference type="GO" id="GO:0009252">
    <property type="term" value="P:peptidoglycan biosynthetic process"/>
    <property type="evidence" value="ECO:0007669"/>
    <property type="project" value="UniProtKB-KW"/>
</dbReference>
<dbReference type="EMBL" id="CP003490">
    <property type="protein sequence ID" value="AFR70353.1"/>
    <property type="molecule type" value="Genomic_DNA"/>
</dbReference>
<evidence type="ECO:0000256" key="6">
    <source>
        <dbReference type="ARBA" id="ARBA00022695"/>
    </source>
</evidence>
<dbReference type="RefSeq" id="WP_014935738.1">
    <property type="nucleotide sequence ID" value="NC_018607.1"/>
</dbReference>
<evidence type="ECO:0000256" key="3">
    <source>
        <dbReference type="ARBA" id="ARBA00007947"/>
    </source>
</evidence>
<dbReference type="Pfam" id="PF12804">
    <property type="entry name" value="NTP_transf_3"/>
    <property type="match status" value="1"/>
</dbReference>
<dbReference type="InterPro" id="IPR029044">
    <property type="entry name" value="Nucleotide-diphossugar_trans"/>
</dbReference>
<keyword evidence="12" id="KW-0012">Acyltransferase</keyword>
<evidence type="ECO:0000313" key="19">
    <source>
        <dbReference type="Proteomes" id="UP000007346"/>
    </source>
</evidence>
<keyword evidence="4" id="KW-0963">Cytoplasm</keyword>
<evidence type="ECO:0000256" key="15">
    <source>
        <dbReference type="ARBA" id="ARBA00048493"/>
    </source>
</evidence>
<evidence type="ECO:0000256" key="7">
    <source>
        <dbReference type="ARBA" id="ARBA00022723"/>
    </source>
</evidence>
<dbReference type="PANTHER" id="PTHR43584">
    <property type="entry name" value="NUCLEOTIDYL TRANSFERASE"/>
    <property type="match status" value="1"/>
</dbReference>
<dbReference type="InterPro" id="IPR011004">
    <property type="entry name" value="Trimer_LpxA-like_sf"/>
</dbReference>
<accession>J9UTM8</accession>
<evidence type="ECO:0000256" key="5">
    <source>
        <dbReference type="ARBA" id="ARBA00022679"/>
    </source>
</evidence>
<evidence type="ECO:0000259" key="17">
    <source>
        <dbReference type="Pfam" id="PF12804"/>
    </source>
</evidence>
<evidence type="ECO:0000256" key="12">
    <source>
        <dbReference type="ARBA" id="ARBA00023315"/>
    </source>
</evidence>
<dbReference type="Gene3D" id="3.90.550.10">
    <property type="entry name" value="Spore Coat Polysaccharide Biosynthesis Protein SpsA, Chain A"/>
    <property type="match status" value="1"/>
</dbReference>
<dbReference type="PATRIC" id="fig|1133568.3.peg.1010"/>
<dbReference type="HOGENOM" id="CLU_325627_0_0_12"/>
<evidence type="ECO:0000256" key="14">
    <source>
        <dbReference type="ARBA" id="ARBA00048247"/>
    </source>
</evidence>
<keyword evidence="9" id="KW-0133">Cell shape</keyword>
<dbReference type="Gene3D" id="2.160.10.10">
    <property type="entry name" value="Hexapeptide repeat proteins"/>
    <property type="match status" value="2"/>
</dbReference>
<dbReference type="Gene3D" id="2.120.10.70">
    <property type="entry name" value="Fucose-specific lectin"/>
    <property type="match status" value="1"/>
</dbReference>
<dbReference type="AlphaFoldDB" id="J9UTM8"/>
<organism evidence="18 19">
    <name type="scientific">Brachyspira pilosicoli B2904</name>
    <dbReference type="NCBI Taxonomy" id="1133568"/>
    <lineage>
        <taxon>Bacteria</taxon>
        <taxon>Pseudomonadati</taxon>
        <taxon>Spirochaetota</taxon>
        <taxon>Spirochaetia</taxon>
        <taxon>Brachyspirales</taxon>
        <taxon>Brachyspiraceae</taxon>
        <taxon>Brachyspira</taxon>
    </lineage>
</organism>
<keyword evidence="7" id="KW-0479">Metal-binding</keyword>
<evidence type="ECO:0000256" key="16">
    <source>
        <dbReference type="ARBA" id="ARBA00049628"/>
    </source>
</evidence>
<comment type="similarity">
    <text evidence="3">In the N-terminal section; belongs to the N-acetylglucosamine-1-phosphate uridyltransferase family.</text>
</comment>
<evidence type="ECO:0000256" key="10">
    <source>
        <dbReference type="ARBA" id="ARBA00022984"/>
    </source>
</evidence>
<evidence type="ECO:0000256" key="9">
    <source>
        <dbReference type="ARBA" id="ARBA00022960"/>
    </source>
</evidence>
<keyword evidence="10" id="KW-0573">Peptidoglycan synthesis</keyword>
<evidence type="ECO:0000256" key="8">
    <source>
        <dbReference type="ARBA" id="ARBA00022842"/>
    </source>
</evidence>
<gene>
    <name evidence="18" type="primary">glmU</name>
    <name evidence="18" type="ORF">B2904_orf1012</name>
</gene>
<evidence type="ECO:0000313" key="18">
    <source>
        <dbReference type="EMBL" id="AFR70353.1"/>
    </source>
</evidence>
<keyword evidence="11" id="KW-0511">Multifunctional enzyme</keyword>
<evidence type="ECO:0000256" key="2">
    <source>
        <dbReference type="ARBA" id="ARBA00007707"/>
    </source>
</evidence>
<evidence type="ECO:0000256" key="1">
    <source>
        <dbReference type="ARBA" id="ARBA00001946"/>
    </source>
</evidence>
<dbReference type="GO" id="GO:0003977">
    <property type="term" value="F:UDP-N-acetylglucosamine diphosphorylase activity"/>
    <property type="evidence" value="ECO:0007669"/>
    <property type="project" value="UniProtKB-EC"/>
</dbReference>
<comment type="similarity">
    <text evidence="2">In the C-terminal section; belongs to the transferase hexapeptide repeat family.</text>
</comment>
<keyword evidence="6" id="KW-0548">Nucleotidyltransferase</keyword>
<comment type="function">
    <text evidence="16">Catalyzes the last two sequential reactions in the de novo biosynthetic pathway for UDP-N-acetylglucosamine (UDP-GlcNAc). The C-terminal domain catalyzes the transfer of acetyl group from acetyl coenzyme A to glucosamine-1-phosphate (GlcN-1-P) to produce N-acetylglucosamine-1-phosphate (GlcNAc-1-P), which is converted into UDP-GlcNAc by the transfer of uridine 5-monophosphate (from uridine 5-triphosphate), a reaction catalyzed by the N-terminal domain.</text>
</comment>
<sequence length="885" mass="101103">MTKREEANNIKNVEESLEQLSSKFSKNDSLVIILAAGHGKRIRSSTSKMLHTIWGVPSIERVRLAVKNGINKSNITIVVGIKALEVANAVGKQANTNFAYQEKQLGTGHAVKVGLEKSDLKNIKYCYVIYADMGLIDSNTMKEFHDEFMKAKTDMILMTAMYDGPKGGNYYGRVLRTRGLTKDHKKSQYREGSKGQVMGVIEYKDILALKDDEDLVKAYKDEKFEYGKDELLDNMHEYVAGIYGFKIDPLLNLIKELKANNAQNELYLTDLIEMFVNNNLSISTYMPKDNRVVLGFNDKTVLKEMESIARNNVYNKLKNIITIYDGEDFFIDDSVVEQILEIDKDEKPLDIYIGKGAYVGKGVKINYGVYIDHGARLEGNIELGEHTYIGDNALVSCLDNQKMVLSNNVQIYAGNQIRGNVYIGENTTLERGVNVTGSDKHPLSIGKNVLIKGVSYIYGSIVDDNAYIEHCIFYYSHIKAVLDENGKVIKCRFIRPKEEGIESVIKLKDEKIKKLKRNKIFLILIAISIFYSNINAQYERDINKDAPPLSKHYYRISSFESISTWSVASLNSEPYISELLIDPNNNLHIAYYDDKINAPVYVFGKNGNFKREILDKNRELGSLISIASNSDNMHISYLKNNKIWYANNNSGTFNNYAMDLRNNRKIIDLKLVVSTFNSPILFFIDSKGILSVSRFYRDNFFSDLVYTNKIIEKVYPVAENDGYAVYMKEYSTGNLFYASRKTNTAFTFFDNNQILNNVNQYTVEHEAHNRFNIIYNTKDNTKEIRYKKFYDGNFIDGIVATEDQNIISFDSTLDYASQPVVLYTKEDGNKYIYIDGQTIDLSILGKSAGEVRINAARYPEFYIAYYNTLFKELRISKLNISDIEK</sequence>
<feature type="domain" description="MobA-like NTP transferase" evidence="17">
    <location>
        <begin position="31"/>
        <end position="157"/>
    </location>
</feature>
<evidence type="ECO:0000256" key="13">
    <source>
        <dbReference type="ARBA" id="ARBA00023316"/>
    </source>
</evidence>
<dbReference type="SUPFAM" id="SSF53448">
    <property type="entry name" value="Nucleotide-diphospho-sugar transferases"/>
    <property type="match status" value="1"/>
</dbReference>
<keyword evidence="13" id="KW-0961">Cell wall biogenesis/degradation</keyword>
<dbReference type="SUPFAM" id="SSF51161">
    <property type="entry name" value="Trimeric LpxA-like enzymes"/>
    <property type="match status" value="1"/>
</dbReference>
<dbReference type="PANTHER" id="PTHR43584:SF3">
    <property type="entry name" value="BIFUNCTIONAL PROTEIN GLMU"/>
    <property type="match status" value="1"/>
</dbReference>
<evidence type="ECO:0000256" key="4">
    <source>
        <dbReference type="ARBA" id="ARBA00022490"/>
    </source>
</evidence>
<dbReference type="KEGG" id="bpj:B2904_orf1012"/>
<dbReference type="InterPro" id="IPR025877">
    <property type="entry name" value="MobA-like_NTP_Trfase"/>
</dbReference>
<dbReference type="GO" id="GO:0046872">
    <property type="term" value="F:metal ion binding"/>
    <property type="evidence" value="ECO:0007669"/>
    <property type="project" value="UniProtKB-KW"/>
</dbReference>
<keyword evidence="8" id="KW-0460">Magnesium</keyword>
<dbReference type="Proteomes" id="UP000007346">
    <property type="component" value="Chromosome"/>
</dbReference>
<reference evidence="18 19" key="1">
    <citation type="journal article" date="2012" name="BMC Genomics">
        <title>Comparative genomics of Brachyspira pilosicoli strains: genome rearrangements, reductions and correlation of genetic compliment with phenotypic diversity.</title>
        <authorList>
            <person name="Mappley L.J."/>
            <person name="Black M.L."/>
            <person name="Abuoun M."/>
            <person name="Darby A.C."/>
            <person name="Woodward M.J."/>
            <person name="Parkhill J."/>
            <person name="Turner A.K."/>
            <person name="Bellgard M.I."/>
            <person name="La T."/>
            <person name="Phillips N.D."/>
            <person name="La Ragione R.M."/>
            <person name="Hampson D.J."/>
        </authorList>
    </citation>
    <scope>NUCLEOTIDE SEQUENCE [LARGE SCALE GENOMIC DNA]</scope>
    <source>
        <strain evidence="18">B2904</strain>
    </source>
</reference>
<proteinExistence type="inferred from homology"/>
<comment type="catalytic activity">
    <reaction evidence="15">
        <text>N-acetyl-alpha-D-glucosamine 1-phosphate + UTP + H(+) = UDP-N-acetyl-alpha-D-glucosamine + diphosphate</text>
        <dbReference type="Rhea" id="RHEA:13509"/>
        <dbReference type="ChEBI" id="CHEBI:15378"/>
        <dbReference type="ChEBI" id="CHEBI:33019"/>
        <dbReference type="ChEBI" id="CHEBI:46398"/>
        <dbReference type="ChEBI" id="CHEBI:57705"/>
        <dbReference type="ChEBI" id="CHEBI:57776"/>
        <dbReference type="EC" id="2.7.7.23"/>
    </reaction>
</comment>